<dbReference type="Proteomes" id="UP000291124">
    <property type="component" value="Chromosome"/>
</dbReference>
<accession>A0A4P6Y8R0</accession>
<dbReference type="OrthoDB" id="1329959at2"/>
<proteinExistence type="predicted"/>
<gene>
    <name evidence="1" type="ORF">E1750_05310</name>
</gene>
<evidence type="ECO:0000313" key="2">
    <source>
        <dbReference type="Proteomes" id="UP000291124"/>
    </source>
</evidence>
<name>A0A4P6Y8R0_9FLAO</name>
<organism evidence="1 2">
    <name type="scientific">Flavobacterium nackdongense</name>
    <dbReference type="NCBI Taxonomy" id="2547394"/>
    <lineage>
        <taxon>Bacteria</taxon>
        <taxon>Pseudomonadati</taxon>
        <taxon>Bacteroidota</taxon>
        <taxon>Flavobacteriia</taxon>
        <taxon>Flavobacteriales</taxon>
        <taxon>Flavobacteriaceae</taxon>
        <taxon>Flavobacterium</taxon>
    </lineage>
</organism>
<dbReference type="EMBL" id="CP037933">
    <property type="protein sequence ID" value="QBN18248.1"/>
    <property type="molecule type" value="Genomic_DNA"/>
</dbReference>
<dbReference type="RefSeq" id="WP_133275776.1">
    <property type="nucleotide sequence ID" value="NZ_CP037933.1"/>
</dbReference>
<dbReference type="KEGG" id="fnk:E1750_05310"/>
<evidence type="ECO:0000313" key="1">
    <source>
        <dbReference type="EMBL" id="QBN18248.1"/>
    </source>
</evidence>
<sequence length="232" mass="26686">MRKKTFALLLFSIVISCSKKKSEVTNFSNIKSPITKNINLKQTPRIEEPKKLEIEPYDFDTILKNGFHLSYRVYKDTIENETLQSLTLVKGKKDIKQISETSFPMLHKNLGYIGADFGETFLFVQSFGSGNPHEIQLIEKENGKVITDGILVDSNEVEKVLLYIKNEHEKKEKLILLDIKNNKEKIITDFDNLECTHTGGLRNCIVIDTVTKNEIIIKTDSEEDNLTKKYNR</sequence>
<dbReference type="PROSITE" id="PS51257">
    <property type="entry name" value="PROKAR_LIPOPROTEIN"/>
    <property type="match status" value="1"/>
</dbReference>
<dbReference type="AlphaFoldDB" id="A0A4P6Y8R0"/>
<reference evidence="2" key="1">
    <citation type="submission" date="2019-03" db="EMBL/GenBank/DDBJ databases">
        <title>Flavobacterium sp.</title>
        <authorList>
            <person name="Kim H."/>
        </authorList>
    </citation>
    <scope>NUCLEOTIDE SEQUENCE [LARGE SCALE GENOMIC DNA]</scope>
    <source>
        <strain evidence="2">GS13</strain>
    </source>
</reference>
<evidence type="ECO:0008006" key="3">
    <source>
        <dbReference type="Google" id="ProtNLM"/>
    </source>
</evidence>
<protein>
    <recommendedName>
        <fullName evidence="3">Lipoprotein</fullName>
    </recommendedName>
</protein>
<keyword evidence="2" id="KW-1185">Reference proteome</keyword>